<accession>A0A9P7K862</accession>
<name>A0A9P7K862_9AGAR</name>
<feature type="compositionally biased region" description="Low complexity" evidence="1">
    <location>
        <begin position="182"/>
        <end position="193"/>
    </location>
</feature>
<evidence type="ECO:0000313" key="2">
    <source>
        <dbReference type="EMBL" id="KAG5641996.1"/>
    </source>
</evidence>
<feature type="compositionally biased region" description="Basic and acidic residues" evidence="1">
    <location>
        <begin position="119"/>
        <end position="136"/>
    </location>
</feature>
<dbReference type="EMBL" id="JABCKV010000225">
    <property type="protein sequence ID" value="KAG5641996.1"/>
    <property type="molecule type" value="Genomic_DNA"/>
</dbReference>
<proteinExistence type="predicted"/>
<feature type="region of interest" description="Disordered" evidence="1">
    <location>
        <begin position="274"/>
        <end position="330"/>
    </location>
</feature>
<feature type="compositionally biased region" description="Acidic residues" evidence="1">
    <location>
        <begin position="284"/>
        <end position="295"/>
    </location>
</feature>
<reference evidence="2" key="2">
    <citation type="submission" date="2021-10" db="EMBL/GenBank/DDBJ databases">
        <title>Phylogenomics reveals ancestral predisposition of the termite-cultivated fungus Termitomyces towards a domesticated lifestyle.</title>
        <authorList>
            <person name="Auxier B."/>
            <person name="Grum-Grzhimaylo A."/>
            <person name="Cardenas M.E."/>
            <person name="Lodge J.D."/>
            <person name="Laessoe T."/>
            <person name="Pedersen O."/>
            <person name="Smith M.E."/>
            <person name="Kuyper T.W."/>
            <person name="Franco-Molano E.A."/>
            <person name="Baroni T.J."/>
            <person name="Aanen D.K."/>
        </authorList>
    </citation>
    <scope>NUCLEOTIDE SEQUENCE</scope>
    <source>
        <strain evidence="2">AP01</strain>
        <tissue evidence="2">Mycelium</tissue>
    </source>
</reference>
<reference evidence="2" key="1">
    <citation type="submission" date="2020-07" db="EMBL/GenBank/DDBJ databases">
        <authorList>
            <person name="Nieuwenhuis M."/>
            <person name="Van De Peppel L.J.J."/>
        </authorList>
    </citation>
    <scope>NUCLEOTIDE SEQUENCE</scope>
    <source>
        <strain evidence="2">AP01</strain>
        <tissue evidence="2">Mycelium</tissue>
    </source>
</reference>
<sequence length="654" mass="74593">MLVNIVPPTADAHLSAVVFSVIFEDLAPKLPNPPVWTNLLQNLRRDELEVPESMHAFDRAAGIICLLEEVTFDLSTQIISCQFVDGSTEQWSFAGTQCVKALQRIVLDVNESSLDIEREREMERQKEREMERKRLESISPPSAKVTRHKKQKSLLMTLVASIIPLYSPSSHSRLPSPPPTPITRWKPSSSISPRARRRKARSELVDTFRRYAMTELSRRFPKGGYYSWIIQSMLRKAMDTMERLIKQAGGPSPIDMDSVLHYYPEESEFFSITAESLPPTPSVSDDDGETLDTDTDGSSIHTPSSSHSQSFRHVPQSGYFPKRHNHVSKSPRRFLSESNHDLYTQQAQLTSRLRRLLILDNSRQEQDAEDLKHHFNVLEIRSRRRAWLNKALLGGVRNQTTDMGIAMPFRSSPLAQRSWMSEDYEFAPDKVPALQEWPEYDDLDMLDLKLKRTRRCTVTTRLFPVSEEDVEDHDADDEEALDARELQLQFDGFGVDLEGGVKCEDDDDDDDVEDGAGMRVAFEIERPQIRPRARTSSMYKHRLHVPPPSAHHQLTTPSLLCQPHNGPHPEVADLSQPPVYTEVDVNLNIGQLDVTGYGGFGKYSEEEFTLSMDLPISVRAQDRGVLTNRRRFSVISGHRWFSPRLSEPPGLRCR</sequence>
<dbReference type="Proteomes" id="UP000775547">
    <property type="component" value="Unassembled WGS sequence"/>
</dbReference>
<keyword evidence="3" id="KW-1185">Reference proteome</keyword>
<feature type="region of interest" description="Disordered" evidence="1">
    <location>
        <begin position="169"/>
        <end position="198"/>
    </location>
</feature>
<dbReference type="AlphaFoldDB" id="A0A9P7K862"/>
<organism evidence="2 3">
    <name type="scientific">Asterophora parasitica</name>
    <dbReference type="NCBI Taxonomy" id="117018"/>
    <lineage>
        <taxon>Eukaryota</taxon>
        <taxon>Fungi</taxon>
        <taxon>Dikarya</taxon>
        <taxon>Basidiomycota</taxon>
        <taxon>Agaricomycotina</taxon>
        <taxon>Agaricomycetes</taxon>
        <taxon>Agaricomycetidae</taxon>
        <taxon>Agaricales</taxon>
        <taxon>Tricholomatineae</taxon>
        <taxon>Lyophyllaceae</taxon>
        <taxon>Asterophora</taxon>
    </lineage>
</organism>
<protein>
    <submittedName>
        <fullName evidence="2">Uncharacterized protein</fullName>
    </submittedName>
</protein>
<feature type="compositionally biased region" description="Low complexity" evidence="1">
    <location>
        <begin position="296"/>
        <end position="313"/>
    </location>
</feature>
<comment type="caution">
    <text evidence="2">The sequence shown here is derived from an EMBL/GenBank/DDBJ whole genome shotgun (WGS) entry which is preliminary data.</text>
</comment>
<evidence type="ECO:0000256" key="1">
    <source>
        <dbReference type="SAM" id="MobiDB-lite"/>
    </source>
</evidence>
<dbReference type="OrthoDB" id="3224257at2759"/>
<feature type="compositionally biased region" description="Basic residues" evidence="1">
    <location>
        <begin position="321"/>
        <end position="330"/>
    </location>
</feature>
<feature type="region of interest" description="Disordered" evidence="1">
    <location>
        <begin position="119"/>
        <end position="143"/>
    </location>
</feature>
<gene>
    <name evidence="2" type="ORF">DXG03_003796</name>
</gene>
<evidence type="ECO:0000313" key="3">
    <source>
        <dbReference type="Proteomes" id="UP000775547"/>
    </source>
</evidence>